<organism evidence="1 2">
    <name type="scientific">Mesorhizobium japonicum</name>
    <dbReference type="NCBI Taxonomy" id="2066070"/>
    <lineage>
        <taxon>Bacteria</taxon>
        <taxon>Pseudomonadati</taxon>
        <taxon>Pseudomonadota</taxon>
        <taxon>Alphaproteobacteria</taxon>
        <taxon>Hyphomicrobiales</taxon>
        <taxon>Phyllobacteriaceae</taxon>
        <taxon>Mesorhizobium</taxon>
    </lineage>
</organism>
<dbReference type="EMBL" id="QKOD01000026">
    <property type="protein sequence ID" value="RNJ41106.1"/>
    <property type="molecule type" value="Genomic_DNA"/>
</dbReference>
<evidence type="ECO:0000313" key="2">
    <source>
        <dbReference type="Proteomes" id="UP000275436"/>
    </source>
</evidence>
<reference evidence="1 2" key="1">
    <citation type="journal article" date="2018" name="Mol. Plant Microbe Interact.">
        <title>Taxonomically Different Co-Microsymbionts of a Relict Legume, Oxytropis popoviana, Have Complementary Sets of Symbiotic Genes and Together Increase the Efficiency of Plant Nodulation.</title>
        <authorList>
            <person name="Safronova V."/>
            <person name="Belimov A."/>
            <person name="Sazanova A."/>
            <person name="Chirak E."/>
            <person name="Verkhozina A."/>
            <person name="Kuznetsova I."/>
            <person name="Andronov E."/>
            <person name="Puhalsky J."/>
            <person name="Tikhonovich I."/>
        </authorList>
    </citation>
    <scope>NUCLEOTIDE SEQUENCE [LARGE SCALE GENOMIC DNA]</scope>
    <source>
        <strain evidence="1 2">Opo-235</strain>
    </source>
</reference>
<evidence type="ECO:0000313" key="1">
    <source>
        <dbReference type="EMBL" id="RNJ41106.1"/>
    </source>
</evidence>
<gene>
    <name evidence="1" type="ORF">DNR46_36125</name>
</gene>
<comment type="caution">
    <text evidence="1">The sequence shown here is derived from an EMBL/GenBank/DDBJ whole genome shotgun (WGS) entry which is preliminary data.</text>
</comment>
<dbReference type="Proteomes" id="UP000275436">
    <property type="component" value="Unassembled WGS sequence"/>
</dbReference>
<accession>A0A3M9X068</accession>
<protein>
    <submittedName>
        <fullName evidence="1">Uncharacterized protein</fullName>
    </submittedName>
</protein>
<name>A0A3M9X068_9HYPH</name>
<dbReference type="AlphaFoldDB" id="A0A3M9X068"/>
<proteinExistence type="predicted"/>
<sequence>MHAVGIRQVTCLAGVIATAAGIEGSAALAHGPDRNWGYPPACCHGDPVTGDCGKIPSSTVTPRPDGFVVILRPGDHQKVTHQDHYFVPYDVVIPSGDGNFHICLHPTEEDENCFFAPPDAM</sequence>